<evidence type="ECO:0000256" key="1">
    <source>
        <dbReference type="SAM" id="MobiDB-lite"/>
    </source>
</evidence>
<proteinExistence type="predicted"/>
<sequence length="201" mass="22480">MKRPLPPHRHPRSRTRRRNSHSPISLRLLLRQTHPLYPLPPSPHRPQPLIRPPICNHDRHPILMRPPDLQRFPERLYRPGSPLKSHLDPLRVNLLLVRSSVQRPVRGRLRVQGVFELVAWACRVGTPARVDLGLDFAVEEWAVLGFRGRGERGGEGPFDLAVGPEPGCAAVVVHVPVEAAAFAEGDGFGTHFPSVSDFGVL</sequence>
<organism evidence="2 3">
    <name type="scientific">Colletotrichum fioriniae PJ7</name>
    <dbReference type="NCBI Taxonomy" id="1445577"/>
    <lineage>
        <taxon>Eukaryota</taxon>
        <taxon>Fungi</taxon>
        <taxon>Dikarya</taxon>
        <taxon>Ascomycota</taxon>
        <taxon>Pezizomycotina</taxon>
        <taxon>Sordariomycetes</taxon>
        <taxon>Hypocreomycetidae</taxon>
        <taxon>Glomerellales</taxon>
        <taxon>Glomerellaceae</taxon>
        <taxon>Colletotrichum</taxon>
        <taxon>Colletotrichum acutatum species complex</taxon>
    </lineage>
</organism>
<gene>
    <name evidence="2" type="ORF">CFIO01_10306</name>
</gene>
<evidence type="ECO:0000313" key="3">
    <source>
        <dbReference type="Proteomes" id="UP000020467"/>
    </source>
</evidence>
<protein>
    <submittedName>
        <fullName evidence="2">Uncharacterized protein</fullName>
    </submittedName>
</protein>
<name>A0A010QQF2_9PEZI</name>
<accession>A0A010QQF2</accession>
<evidence type="ECO:0000313" key="2">
    <source>
        <dbReference type="EMBL" id="EXF82327.1"/>
    </source>
</evidence>
<feature type="region of interest" description="Disordered" evidence="1">
    <location>
        <begin position="1"/>
        <end position="24"/>
    </location>
</feature>
<keyword evidence="3" id="KW-1185">Reference proteome</keyword>
<reference evidence="2 3" key="1">
    <citation type="submission" date="2014-02" db="EMBL/GenBank/DDBJ databases">
        <title>The genome sequence of Colletotrichum fioriniae PJ7.</title>
        <authorList>
            <person name="Baroncelli R."/>
            <person name="Thon M.R."/>
        </authorList>
    </citation>
    <scope>NUCLEOTIDE SEQUENCE [LARGE SCALE GENOMIC DNA]</scope>
    <source>
        <strain evidence="2 3">PJ7</strain>
    </source>
</reference>
<dbReference type="AlphaFoldDB" id="A0A010QQF2"/>
<dbReference type="OrthoDB" id="10594626at2759"/>
<dbReference type="HOGENOM" id="CLU_1360300_0_0_1"/>
<feature type="compositionally biased region" description="Basic residues" evidence="1">
    <location>
        <begin position="1"/>
        <end position="20"/>
    </location>
</feature>
<dbReference type="KEGG" id="cfj:CFIO01_10306"/>
<dbReference type="Proteomes" id="UP000020467">
    <property type="component" value="Unassembled WGS sequence"/>
</dbReference>
<dbReference type="EMBL" id="JARH01000324">
    <property type="protein sequence ID" value="EXF82327.1"/>
    <property type="molecule type" value="Genomic_DNA"/>
</dbReference>
<comment type="caution">
    <text evidence="2">The sequence shown here is derived from an EMBL/GenBank/DDBJ whole genome shotgun (WGS) entry which is preliminary data.</text>
</comment>